<dbReference type="Proteomes" id="UP000277766">
    <property type="component" value="Unassembled WGS sequence"/>
</dbReference>
<protein>
    <submittedName>
        <fullName evidence="4">RNA-binding protein</fullName>
    </submittedName>
</protein>
<evidence type="ECO:0000313" key="5">
    <source>
        <dbReference type="Proteomes" id="UP000277766"/>
    </source>
</evidence>
<feature type="compositionally biased region" description="Basic and acidic residues" evidence="2">
    <location>
        <begin position="53"/>
        <end position="66"/>
    </location>
</feature>
<dbReference type="EMBL" id="RXPE01000002">
    <property type="protein sequence ID" value="RTR30229.1"/>
    <property type="molecule type" value="Genomic_DNA"/>
</dbReference>
<dbReference type="RefSeq" id="WP_126351010.1">
    <property type="nucleotide sequence ID" value="NZ_CP086380.1"/>
</dbReference>
<dbReference type="AlphaFoldDB" id="A0A3S0IDK8"/>
<evidence type="ECO:0000313" key="4">
    <source>
        <dbReference type="EMBL" id="RTR30229.1"/>
    </source>
</evidence>
<dbReference type="Gene3D" id="3.30.160.20">
    <property type="match status" value="1"/>
</dbReference>
<reference evidence="4 5" key="1">
    <citation type="submission" date="2018-12" db="EMBL/GenBank/DDBJ databases">
        <title>Deinococcus radiophilus ATCC 27603 genome sequencing and assembly.</title>
        <authorList>
            <person name="Maclea K.S."/>
            <person name="Maynard C.R."/>
        </authorList>
    </citation>
    <scope>NUCLEOTIDE SEQUENCE [LARGE SCALE GENOMIC DNA]</scope>
    <source>
        <strain evidence="4 5">ATCC 27603</strain>
    </source>
</reference>
<feature type="domain" description="DRBM" evidence="3">
    <location>
        <begin position="4"/>
        <end position="66"/>
    </location>
</feature>
<accession>A0A3S0IDK8</accession>
<evidence type="ECO:0000256" key="1">
    <source>
        <dbReference type="PROSITE-ProRule" id="PRU00266"/>
    </source>
</evidence>
<dbReference type="OrthoDB" id="74006at2"/>
<gene>
    <name evidence="4" type="ORF">EJ104_01580</name>
</gene>
<keyword evidence="5" id="KW-1185">Reference proteome</keyword>
<sequence>MTDNPKGELIARLSAEGRPPEFRVEESGPPHAPSFQAQVWSGGEVLGHGRGSSKREAERLAAEEALGRQSPDTGIGAVMPASWPIYPGVLAEALAVADERAALDAPLPQVAADAAGLYRELLAQLGHQPGSEPEKQ</sequence>
<evidence type="ECO:0000256" key="2">
    <source>
        <dbReference type="SAM" id="MobiDB-lite"/>
    </source>
</evidence>
<dbReference type="PROSITE" id="PS50137">
    <property type="entry name" value="DS_RBD"/>
    <property type="match status" value="1"/>
</dbReference>
<feature type="compositionally biased region" description="Basic and acidic residues" evidence="2">
    <location>
        <begin position="18"/>
        <end position="28"/>
    </location>
</feature>
<dbReference type="CDD" id="cd10845">
    <property type="entry name" value="DSRM_RNAse_III_family"/>
    <property type="match status" value="1"/>
</dbReference>
<dbReference type="SUPFAM" id="SSF54768">
    <property type="entry name" value="dsRNA-binding domain-like"/>
    <property type="match status" value="1"/>
</dbReference>
<proteinExistence type="predicted"/>
<dbReference type="SMART" id="SM00358">
    <property type="entry name" value="DSRM"/>
    <property type="match status" value="1"/>
</dbReference>
<comment type="caution">
    <text evidence="4">The sequence shown here is derived from an EMBL/GenBank/DDBJ whole genome shotgun (WGS) entry which is preliminary data.</text>
</comment>
<dbReference type="InterPro" id="IPR014720">
    <property type="entry name" value="dsRBD_dom"/>
</dbReference>
<keyword evidence="1" id="KW-0694">RNA-binding</keyword>
<dbReference type="GO" id="GO:0003723">
    <property type="term" value="F:RNA binding"/>
    <property type="evidence" value="ECO:0007669"/>
    <property type="project" value="UniProtKB-UniRule"/>
</dbReference>
<evidence type="ECO:0000259" key="3">
    <source>
        <dbReference type="PROSITE" id="PS50137"/>
    </source>
</evidence>
<name>A0A3S0IDK8_9DEIO</name>
<feature type="region of interest" description="Disordered" evidence="2">
    <location>
        <begin position="1"/>
        <end position="74"/>
    </location>
</feature>
<dbReference type="Pfam" id="PF00035">
    <property type="entry name" value="dsrm"/>
    <property type="match status" value="1"/>
</dbReference>
<organism evidence="4 5">
    <name type="scientific">Deinococcus radiophilus</name>
    <dbReference type="NCBI Taxonomy" id="32062"/>
    <lineage>
        <taxon>Bacteria</taxon>
        <taxon>Thermotogati</taxon>
        <taxon>Deinococcota</taxon>
        <taxon>Deinococci</taxon>
        <taxon>Deinococcales</taxon>
        <taxon>Deinococcaceae</taxon>
        <taxon>Deinococcus</taxon>
    </lineage>
</organism>